<dbReference type="CDD" id="cd00338">
    <property type="entry name" value="Ser_Recombinase"/>
    <property type="match status" value="1"/>
</dbReference>
<feature type="domain" description="Resolvase/invertase-type recombinase catalytic" evidence="4">
    <location>
        <begin position="9"/>
        <end position="154"/>
    </location>
</feature>
<dbReference type="Gene3D" id="3.40.50.1390">
    <property type="entry name" value="Resolvase, N-terminal catalytic domain"/>
    <property type="match status" value="1"/>
</dbReference>
<dbReference type="Pfam" id="PF00239">
    <property type="entry name" value="Resolvase"/>
    <property type="match status" value="1"/>
</dbReference>
<evidence type="ECO:0000313" key="6">
    <source>
        <dbReference type="Proteomes" id="UP000323505"/>
    </source>
</evidence>
<dbReference type="Pfam" id="PF07508">
    <property type="entry name" value="Recombinase"/>
    <property type="match status" value="1"/>
</dbReference>
<dbReference type="InterPro" id="IPR036162">
    <property type="entry name" value="Resolvase-like_N_sf"/>
</dbReference>
<evidence type="ECO:0000313" key="5">
    <source>
        <dbReference type="EMBL" id="TYK47191.1"/>
    </source>
</evidence>
<keyword evidence="2" id="KW-0233">DNA recombination</keyword>
<keyword evidence="3" id="KW-0175">Coiled coil</keyword>
<protein>
    <recommendedName>
        <fullName evidence="4">Resolvase/invertase-type recombinase catalytic domain-containing protein</fullName>
    </recommendedName>
</protein>
<proteinExistence type="predicted"/>
<dbReference type="InterPro" id="IPR038109">
    <property type="entry name" value="DNA_bind_recomb_sf"/>
</dbReference>
<feature type="coiled-coil region" evidence="3">
    <location>
        <begin position="360"/>
        <end position="455"/>
    </location>
</feature>
<reference evidence="5 6" key="1">
    <citation type="submission" date="2019-08" db="EMBL/GenBank/DDBJ databases">
        <title>Actinomadura sp. nov. CYP1-5 isolated from mountain soil.</title>
        <authorList>
            <person name="Songsumanus A."/>
            <person name="Kuncharoen N."/>
            <person name="Kudo T."/>
            <person name="Yuki M."/>
            <person name="Igarashi Y."/>
            <person name="Tanasupawat S."/>
        </authorList>
    </citation>
    <scope>NUCLEOTIDE SEQUENCE [LARGE SCALE GENOMIC DNA]</scope>
    <source>
        <strain evidence="5 6">CYP1-5</strain>
    </source>
</reference>
<dbReference type="PANTHER" id="PTHR30461">
    <property type="entry name" value="DNA-INVERTASE FROM LAMBDOID PROPHAGE"/>
    <property type="match status" value="1"/>
</dbReference>
<dbReference type="InterPro" id="IPR025827">
    <property type="entry name" value="Zn_ribbon_recom_dom"/>
</dbReference>
<dbReference type="GO" id="GO:0003677">
    <property type="term" value="F:DNA binding"/>
    <property type="evidence" value="ECO:0007669"/>
    <property type="project" value="UniProtKB-KW"/>
</dbReference>
<dbReference type="EMBL" id="VSRQ01000005">
    <property type="protein sequence ID" value="TYK47191.1"/>
    <property type="molecule type" value="Genomic_DNA"/>
</dbReference>
<comment type="caution">
    <text evidence="5">The sequence shown here is derived from an EMBL/GenBank/DDBJ whole genome shotgun (WGS) entry which is preliminary data.</text>
</comment>
<dbReference type="Gene3D" id="3.90.1750.20">
    <property type="entry name" value="Putative Large Serine Recombinase, Chain B, Domain 2"/>
    <property type="match status" value="1"/>
</dbReference>
<evidence type="ECO:0000256" key="3">
    <source>
        <dbReference type="SAM" id="Coils"/>
    </source>
</evidence>
<dbReference type="InterPro" id="IPR011109">
    <property type="entry name" value="DNA_bind_recombinase_dom"/>
</dbReference>
<dbReference type="SUPFAM" id="SSF53041">
    <property type="entry name" value="Resolvase-like"/>
    <property type="match status" value="1"/>
</dbReference>
<dbReference type="InterPro" id="IPR006119">
    <property type="entry name" value="Resolv_N"/>
</dbReference>
<sequence length="517" mass="58046">MPPHTPKPAIGYIRVSTAREEMISPEIQEKSIREWATRNNRTIVDIIVDLDKSGRNFKRRVQEAVEGIRDGRAKEILVYKFSRFGRQRHGWAVHLDLVESAKGELISTTEEVDARTAAGKFTRGMLAEVAAFESDRASEQWIDTLEWRLSRGLPKTGGPRWGYIRKGRVLVPGEEHHYRTDPDDPLGERYEPDPDLVDAYVSLYVRYVTGEAAGPKLASWLNHHGHVTTRGTVWSVQTLYAVMDSGFAAGYLSEHDKNCPCPPKRRQRCRNLIYHPGAHKAIIDEELWQAYLRKRKERTGLMPRARGAMRALSGLLVCGGCAWSLTAISGPNGPGYAYRCGRWGQVPACTKAYVRRVVAEAEVRDQLREWAAEIDAARQAAAADVVVPAPAPKIDVDKIAEKIARIDKALARLRKMRALDDDDDRQAEREYQDARAELLDDRAALEAQLEEAQREQAPPTQEELGPMIAGVLEGWDVLTGGEKNALLLNIIRVIRVHRQEEGPARLDIVPVWAPADT</sequence>
<dbReference type="SMART" id="SM00857">
    <property type="entry name" value="Resolvase"/>
    <property type="match status" value="1"/>
</dbReference>
<dbReference type="Pfam" id="PF13408">
    <property type="entry name" value="Zn_ribbon_recom"/>
    <property type="match status" value="1"/>
</dbReference>
<dbReference type="AlphaFoldDB" id="A0A5D3FG10"/>
<dbReference type="InterPro" id="IPR050639">
    <property type="entry name" value="SSR_resolvase"/>
</dbReference>
<dbReference type="Proteomes" id="UP000323505">
    <property type="component" value="Unassembled WGS sequence"/>
</dbReference>
<evidence type="ECO:0000256" key="2">
    <source>
        <dbReference type="ARBA" id="ARBA00023172"/>
    </source>
</evidence>
<name>A0A5D3FG10_9ACTN</name>
<gene>
    <name evidence="5" type="ORF">FXF68_25675</name>
</gene>
<accession>A0A5D3FG10</accession>
<keyword evidence="1" id="KW-0238">DNA-binding</keyword>
<evidence type="ECO:0000259" key="4">
    <source>
        <dbReference type="SMART" id="SM00857"/>
    </source>
</evidence>
<dbReference type="GO" id="GO:0000150">
    <property type="term" value="F:DNA strand exchange activity"/>
    <property type="evidence" value="ECO:0007669"/>
    <property type="project" value="InterPro"/>
</dbReference>
<organism evidence="5 6">
    <name type="scientific">Actinomadura decatromicini</name>
    <dbReference type="NCBI Taxonomy" id="2604572"/>
    <lineage>
        <taxon>Bacteria</taxon>
        <taxon>Bacillati</taxon>
        <taxon>Actinomycetota</taxon>
        <taxon>Actinomycetes</taxon>
        <taxon>Streptosporangiales</taxon>
        <taxon>Thermomonosporaceae</taxon>
        <taxon>Actinomadura</taxon>
    </lineage>
</organism>
<dbReference type="RefSeq" id="WP_148763457.1">
    <property type="nucleotide sequence ID" value="NZ_VSRQ01000005.1"/>
</dbReference>
<dbReference type="PANTHER" id="PTHR30461:SF2">
    <property type="entry name" value="SERINE RECOMBINASE PINE-RELATED"/>
    <property type="match status" value="1"/>
</dbReference>
<evidence type="ECO:0000256" key="1">
    <source>
        <dbReference type="ARBA" id="ARBA00023125"/>
    </source>
</evidence>
<keyword evidence="6" id="KW-1185">Reference proteome</keyword>